<name>A0A7S8CCT8_9BACI</name>
<evidence type="ECO:0000313" key="2">
    <source>
        <dbReference type="EMBL" id="QPC47613.1"/>
    </source>
</evidence>
<dbReference type="RefSeq" id="WP_239672284.1">
    <property type="nucleotide sequence ID" value="NZ_CP049742.1"/>
</dbReference>
<sequence>MFKGTFYFLWTDVKKPLLIFTSLYTFFTLLTVLVFASVTSWEYTRIFHTVPVFIFLSIFGSRFLKDSFQPLLRLGCSRSAFFQYGLVFIIFLTVLFTFIDTSLYYLVYFAIDVFQIENIQIYHFSEFLQLDSSLLLQAFLNFTLFTFIVVISLFFNSFMYRFGMGLFWGMILLSTFLFVIPVVRNEAWELVKLFFSDSALFYWSLLWAVTSGLFLVVWAMMRSFRYRLGRL</sequence>
<dbReference type="EMBL" id="CP049742">
    <property type="protein sequence ID" value="QPC47613.1"/>
    <property type="molecule type" value="Genomic_DNA"/>
</dbReference>
<accession>A0A7S8CCT8</accession>
<keyword evidence="1" id="KW-0472">Membrane</keyword>
<protein>
    <submittedName>
        <fullName evidence="2">Uncharacterized protein</fullName>
    </submittedName>
</protein>
<reference evidence="2 3" key="1">
    <citation type="submission" date="2019-07" db="EMBL/GenBank/DDBJ databases">
        <title>Genome sequence of 2 isolates from Red Sea Mangroves.</title>
        <authorList>
            <person name="Sefrji F."/>
            <person name="Michoud G."/>
            <person name="Merlino G."/>
            <person name="Daffonchio D."/>
        </authorList>
    </citation>
    <scope>NUCLEOTIDE SEQUENCE [LARGE SCALE GENOMIC DNA]</scope>
    <source>
        <strain evidence="2 3">R1DC41</strain>
    </source>
</reference>
<dbReference type="AlphaFoldDB" id="A0A7S8CCT8"/>
<feature type="transmembrane region" description="Helical" evidence="1">
    <location>
        <begin position="200"/>
        <end position="221"/>
    </location>
</feature>
<feature type="transmembrane region" description="Helical" evidence="1">
    <location>
        <begin position="162"/>
        <end position="180"/>
    </location>
</feature>
<keyword evidence="1" id="KW-1133">Transmembrane helix</keyword>
<gene>
    <name evidence="2" type="ORF">G8O30_11940</name>
</gene>
<feature type="transmembrane region" description="Helical" evidence="1">
    <location>
        <begin position="84"/>
        <end position="107"/>
    </location>
</feature>
<evidence type="ECO:0000256" key="1">
    <source>
        <dbReference type="SAM" id="Phobius"/>
    </source>
</evidence>
<proteinExistence type="predicted"/>
<keyword evidence="1" id="KW-0812">Transmembrane</keyword>
<feature type="transmembrane region" description="Helical" evidence="1">
    <location>
        <begin position="134"/>
        <end position="155"/>
    </location>
</feature>
<dbReference type="KEGG" id="mcui:G8O30_11940"/>
<dbReference type="Proteomes" id="UP000593626">
    <property type="component" value="Chromosome"/>
</dbReference>
<feature type="transmembrane region" description="Helical" evidence="1">
    <location>
        <begin position="46"/>
        <end position="64"/>
    </location>
</feature>
<keyword evidence="3" id="KW-1185">Reference proteome</keyword>
<feature type="transmembrane region" description="Helical" evidence="1">
    <location>
        <begin position="17"/>
        <end position="40"/>
    </location>
</feature>
<organism evidence="2 3">
    <name type="scientific">Mangrovibacillus cuniculi</name>
    <dbReference type="NCBI Taxonomy" id="2593652"/>
    <lineage>
        <taxon>Bacteria</taxon>
        <taxon>Bacillati</taxon>
        <taxon>Bacillota</taxon>
        <taxon>Bacilli</taxon>
        <taxon>Bacillales</taxon>
        <taxon>Bacillaceae</taxon>
        <taxon>Mangrovibacillus</taxon>
    </lineage>
</organism>
<evidence type="ECO:0000313" key="3">
    <source>
        <dbReference type="Proteomes" id="UP000593626"/>
    </source>
</evidence>